<gene>
    <name evidence="1" type="ORF">PbJCM13498_30530</name>
</gene>
<protein>
    <submittedName>
        <fullName evidence="1">Uncharacterized protein</fullName>
    </submittedName>
</protein>
<proteinExistence type="predicted"/>
<evidence type="ECO:0000313" key="2">
    <source>
        <dbReference type="Proteomes" id="UP000391834"/>
    </source>
</evidence>
<dbReference type="RefSeq" id="WP_036984387.1">
    <property type="nucleotide sequence ID" value="NZ_BLAX01000001.1"/>
</dbReference>
<dbReference type="Proteomes" id="UP000391834">
    <property type="component" value="Unassembled WGS sequence"/>
</dbReference>
<dbReference type="EMBL" id="BLAX01000001">
    <property type="protein sequence ID" value="GET34190.1"/>
    <property type="molecule type" value="Genomic_DNA"/>
</dbReference>
<accession>A0A5M4B1Z7</accession>
<name>A0A5M4B1Z7_9BACT</name>
<reference evidence="1 2" key="1">
    <citation type="submission" date="2019-10" db="EMBL/GenBank/DDBJ databases">
        <title>Prolixibacter strains distinguished by the presence of nitrate reductase genes were adept at nitrate-dependent anaerobic corrosion of metallic iron and carbon steel.</title>
        <authorList>
            <person name="Iino T."/>
            <person name="Shono N."/>
            <person name="Ito K."/>
            <person name="Nakamura R."/>
            <person name="Sueoka K."/>
            <person name="Harayama S."/>
            <person name="Ohkuma M."/>
        </authorList>
    </citation>
    <scope>NUCLEOTIDE SEQUENCE [LARGE SCALE GENOMIC DNA]</scope>
    <source>
        <strain evidence="1 2">JCM 13498</strain>
    </source>
</reference>
<evidence type="ECO:0000313" key="1">
    <source>
        <dbReference type="EMBL" id="GET34190.1"/>
    </source>
</evidence>
<dbReference type="AlphaFoldDB" id="A0A5M4B1Z7"/>
<sequence>MSFALRQMINLPAQMKLKKLHITNPVEFLSKIQEIADFSINPDDYRFNKTFTDSDYIGEIESGNFVIYDAGKSFLGKRIILKFVGQVDKNNDLNLQFYISNLWVKVFNATILLVLGILMLVYAYYLGGLFIIFALIQATVEYNQIMKHRSIFLKKIQSII</sequence>
<comment type="caution">
    <text evidence="1">The sequence shown here is derived from an EMBL/GenBank/DDBJ whole genome shotgun (WGS) entry which is preliminary data.</text>
</comment>
<keyword evidence="2" id="KW-1185">Reference proteome</keyword>
<organism evidence="1 2">
    <name type="scientific">Prolixibacter bellariivorans</name>
    <dbReference type="NCBI Taxonomy" id="314319"/>
    <lineage>
        <taxon>Bacteria</taxon>
        <taxon>Pseudomonadati</taxon>
        <taxon>Bacteroidota</taxon>
        <taxon>Bacteroidia</taxon>
        <taxon>Marinilabiliales</taxon>
        <taxon>Prolixibacteraceae</taxon>
        <taxon>Prolixibacter</taxon>
    </lineage>
</organism>